<feature type="domain" description="PilZ" evidence="1">
    <location>
        <begin position="11"/>
        <end position="128"/>
    </location>
</feature>
<dbReference type="EMBL" id="LIZS01000016">
    <property type="protein sequence ID" value="KPJ53576.1"/>
    <property type="molecule type" value="Genomic_DNA"/>
</dbReference>
<dbReference type="InterPro" id="IPR009875">
    <property type="entry name" value="PilZ_domain"/>
</dbReference>
<dbReference type="STRING" id="1703770.AMJ39_04180"/>
<dbReference type="AlphaFoldDB" id="A0A0S7WTT3"/>
<dbReference type="GO" id="GO:0035438">
    <property type="term" value="F:cyclic-di-GMP binding"/>
    <property type="evidence" value="ECO:0007669"/>
    <property type="project" value="InterPro"/>
</dbReference>
<name>A0A0S7WTT3_UNCT6</name>
<proteinExistence type="predicted"/>
<evidence type="ECO:0000259" key="1">
    <source>
        <dbReference type="Pfam" id="PF07238"/>
    </source>
</evidence>
<organism evidence="2 3">
    <name type="scientific">candidate division TA06 bacterium DG_24</name>
    <dbReference type="NCBI Taxonomy" id="1703770"/>
    <lineage>
        <taxon>Bacteria</taxon>
        <taxon>Bacteria division TA06</taxon>
    </lineage>
</organism>
<reference evidence="2 3" key="1">
    <citation type="journal article" date="2015" name="Microbiome">
        <title>Genomic resolution of linkages in carbon, nitrogen, and sulfur cycling among widespread estuary sediment bacteria.</title>
        <authorList>
            <person name="Baker B.J."/>
            <person name="Lazar C.S."/>
            <person name="Teske A.P."/>
            <person name="Dick G.J."/>
        </authorList>
    </citation>
    <scope>NUCLEOTIDE SEQUENCE [LARGE SCALE GENOMIC DNA]</scope>
    <source>
        <strain evidence="2">DG_24</strain>
    </source>
</reference>
<accession>A0A0S7WTT3</accession>
<comment type="caution">
    <text evidence="2">The sequence shown here is derived from an EMBL/GenBank/DDBJ whole genome shotgun (WGS) entry which is preliminary data.</text>
</comment>
<gene>
    <name evidence="2" type="ORF">AMJ39_04180</name>
</gene>
<protein>
    <recommendedName>
        <fullName evidence="1">PilZ domain-containing protein</fullName>
    </recommendedName>
</protein>
<dbReference type="Pfam" id="PF07238">
    <property type="entry name" value="PilZ"/>
    <property type="match status" value="1"/>
</dbReference>
<evidence type="ECO:0000313" key="2">
    <source>
        <dbReference type="EMBL" id="KPJ53576.1"/>
    </source>
</evidence>
<evidence type="ECO:0000313" key="3">
    <source>
        <dbReference type="Proteomes" id="UP000052008"/>
    </source>
</evidence>
<sequence length="147" mass="16566">MSQRGSKPIRDRRAHRRAAVEVPVKMGGIEEELAEGALMTQTCNISSGGAYCRVSTYVAPLTKLGVTMLIPIRTRRGRKKTEVIRCEAIVVRTEPEEPRPGQEEYRCALSFMNLRSTDRAKIDTYVEQQLSAKNAKEKARQRSTERG</sequence>
<dbReference type="Proteomes" id="UP000052008">
    <property type="component" value="Unassembled WGS sequence"/>
</dbReference>
<dbReference type="Gene3D" id="2.40.10.220">
    <property type="entry name" value="predicted glycosyltransferase like domains"/>
    <property type="match status" value="1"/>
</dbReference>
<dbReference type="SUPFAM" id="SSF141371">
    <property type="entry name" value="PilZ domain-like"/>
    <property type="match status" value="1"/>
</dbReference>